<dbReference type="InterPro" id="IPR036567">
    <property type="entry name" value="RHF-like"/>
</dbReference>
<evidence type="ECO:0000313" key="1">
    <source>
        <dbReference type="EMBL" id="MBB6171932.1"/>
    </source>
</evidence>
<dbReference type="InterPro" id="IPR003489">
    <property type="entry name" value="RHF/RaiA"/>
</dbReference>
<proteinExistence type="predicted"/>
<comment type="caution">
    <text evidence="1">The sequence shown here is derived from an EMBL/GenBank/DDBJ whole genome shotgun (WGS) entry which is preliminary data.</text>
</comment>
<evidence type="ECO:0000313" key="2">
    <source>
        <dbReference type="Proteomes" id="UP000546642"/>
    </source>
</evidence>
<dbReference type="AlphaFoldDB" id="A0A7X0D525"/>
<dbReference type="RefSeq" id="WP_184075241.1">
    <property type="nucleotide sequence ID" value="NZ_JACHDS010000001.1"/>
</dbReference>
<sequence>MDLTRIDLRNAEATTHVGVIRTGGVDDAALAHIRDRFEGVSLYSAVPLYRVSVTVGCRKVPVFGRVVRVEVHTDRGADTVSAEAEGDSVFTAVDKARDRLCMELAGHDVAEAVLRPAGTWARMKAMLRAGVRQAAS</sequence>
<gene>
    <name evidence="1" type="ORF">HNR23_001992</name>
</gene>
<organism evidence="1 2">
    <name type="scientific">Nocardiopsis mwathae</name>
    <dbReference type="NCBI Taxonomy" id="1472723"/>
    <lineage>
        <taxon>Bacteria</taxon>
        <taxon>Bacillati</taxon>
        <taxon>Actinomycetota</taxon>
        <taxon>Actinomycetes</taxon>
        <taxon>Streptosporangiales</taxon>
        <taxon>Nocardiopsidaceae</taxon>
        <taxon>Nocardiopsis</taxon>
    </lineage>
</organism>
<dbReference type="SUPFAM" id="SSF69754">
    <property type="entry name" value="Ribosome binding protein Y (YfiA homologue)"/>
    <property type="match status" value="1"/>
</dbReference>
<protein>
    <submittedName>
        <fullName evidence="1">Ribosome-associated translation inhibitor RaiA</fullName>
    </submittedName>
</protein>
<dbReference type="EMBL" id="JACHDS010000001">
    <property type="protein sequence ID" value="MBB6171932.1"/>
    <property type="molecule type" value="Genomic_DNA"/>
</dbReference>
<reference evidence="1 2" key="1">
    <citation type="submission" date="2020-08" db="EMBL/GenBank/DDBJ databases">
        <title>Sequencing the genomes of 1000 actinobacteria strains.</title>
        <authorList>
            <person name="Klenk H.-P."/>
        </authorList>
    </citation>
    <scope>NUCLEOTIDE SEQUENCE [LARGE SCALE GENOMIC DNA]</scope>
    <source>
        <strain evidence="1 2">DSM 46659</strain>
    </source>
</reference>
<dbReference type="Proteomes" id="UP000546642">
    <property type="component" value="Unassembled WGS sequence"/>
</dbReference>
<keyword evidence="2" id="KW-1185">Reference proteome</keyword>
<accession>A0A7X0D525</accession>
<dbReference type="Pfam" id="PF02482">
    <property type="entry name" value="Ribosomal_S30AE"/>
    <property type="match status" value="1"/>
</dbReference>
<name>A0A7X0D525_9ACTN</name>